<reference evidence="2 3" key="1">
    <citation type="submission" date="2014-08" db="EMBL/GenBank/DDBJ databases">
        <title>Methylacidiphilum kamchatkense strain Kam1 draft genome sequence.</title>
        <authorList>
            <person name="Birkeland N.-K."/>
            <person name="Erikstad H.A."/>
        </authorList>
    </citation>
    <scope>NUCLEOTIDE SEQUENCE [LARGE SCALE GENOMIC DNA]</scope>
    <source>
        <strain evidence="2 3">Kam1</strain>
    </source>
</reference>
<evidence type="ECO:0000313" key="2">
    <source>
        <dbReference type="EMBL" id="KIE58068.1"/>
    </source>
</evidence>
<dbReference type="Proteomes" id="UP000031594">
    <property type="component" value="Unassembled WGS sequence"/>
</dbReference>
<keyword evidence="3" id="KW-1185">Reference proteome</keyword>
<protein>
    <recommendedName>
        <fullName evidence="4">Cbb3-type cytochrome oxidase component FixQ</fullName>
    </recommendedName>
</protein>
<gene>
    <name evidence="2" type="ORF">A946_09145</name>
</gene>
<dbReference type="EMBL" id="JQNX01000007">
    <property type="protein sequence ID" value="KIE58068.1"/>
    <property type="molecule type" value="Genomic_DNA"/>
</dbReference>
<dbReference type="RefSeq" id="WP_039721922.1">
    <property type="nucleotide sequence ID" value="NZ_JQNX01000007.1"/>
</dbReference>
<name>A0ABR4ZVA2_9BACT</name>
<keyword evidence="1" id="KW-0472">Membrane</keyword>
<sequence length="140" mass="16625">MVGSRVFSVWHFGCYLWDMVPLKDEENENLLNLMKIHYQNRKNKKNKKNYLLASTAVVLFLLYFQSLGNDQKIFSMTGVTRGFEKEDWAGFFLVTIVFVVWAALGVFIYYLFRKSKAPPPDYAEFLDLQEDNEEERMWKN</sequence>
<proteinExistence type="predicted"/>
<accession>A0ABR4ZVA2</accession>
<keyword evidence="1" id="KW-1133">Transmembrane helix</keyword>
<evidence type="ECO:0008006" key="4">
    <source>
        <dbReference type="Google" id="ProtNLM"/>
    </source>
</evidence>
<feature type="transmembrane region" description="Helical" evidence="1">
    <location>
        <begin position="88"/>
        <end position="112"/>
    </location>
</feature>
<evidence type="ECO:0000256" key="1">
    <source>
        <dbReference type="SAM" id="Phobius"/>
    </source>
</evidence>
<evidence type="ECO:0000313" key="3">
    <source>
        <dbReference type="Proteomes" id="UP000031594"/>
    </source>
</evidence>
<organism evidence="2 3">
    <name type="scientific">Methylacidiphilum kamchatkense Kam1</name>
    <dbReference type="NCBI Taxonomy" id="1202785"/>
    <lineage>
        <taxon>Bacteria</taxon>
        <taxon>Pseudomonadati</taxon>
        <taxon>Verrucomicrobiota</taxon>
        <taxon>Methylacidiphilae</taxon>
        <taxon>Methylacidiphilales</taxon>
        <taxon>Methylacidiphilaceae</taxon>
        <taxon>Methylacidiphilum (ex Ratnadevi et al. 2023)</taxon>
    </lineage>
</organism>
<keyword evidence="1" id="KW-0812">Transmembrane</keyword>
<feature type="transmembrane region" description="Helical" evidence="1">
    <location>
        <begin position="50"/>
        <end position="68"/>
    </location>
</feature>
<comment type="caution">
    <text evidence="2">The sequence shown here is derived from an EMBL/GenBank/DDBJ whole genome shotgun (WGS) entry which is preliminary data.</text>
</comment>